<keyword evidence="1" id="KW-0812">Transmembrane</keyword>
<dbReference type="RefSeq" id="WP_203379828.1">
    <property type="nucleotide sequence ID" value="NZ_JAENHP010000012.1"/>
</dbReference>
<proteinExistence type="predicted"/>
<keyword evidence="1" id="KW-1133">Transmembrane helix</keyword>
<evidence type="ECO:0000313" key="3">
    <source>
        <dbReference type="Proteomes" id="UP000632138"/>
    </source>
</evidence>
<feature type="transmembrane region" description="Helical" evidence="1">
    <location>
        <begin position="357"/>
        <end position="375"/>
    </location>
</feature>
<sequence>MVAFGLADIRNLPVGDTMAVGTAFGALLGGAVEWATRRRLPEADADTADWPRLRGRLRDLTRREWVVGERAPLAAVSANSLRLIDQPWSKNGRKAGTMTPAALAAIDAHRTFVRSASGVAQALTFACRGETYAGLRPLLVNVDTEVRLMPMTPRQIDALLAESAPACPGLPEAVRDRPELRHLLSRPLWWPVMTSVFRAGGAVEASVTLAGGPGPAGADEQVMLRAGLERTLSATGDEYDAEDSRRYLTFLARMLSDRGDAVLYPHEVQPGWLPPGAARRAAHVVAGAMLWIATVLTGTGALSLLRVPGWRPSVTVLAAWAVLCAAAAVAFVRSPAFAPKEQHRLSWRVARRRLPATCLYAVGAAVVAGCAFIYARGPGAGLIIYSLSGAFCRGDCDHFSNTPHDPVCCILPVRDADSCTALSRMPFLRTGSPFPPR</sequence>
<dbReference type="EMBL" id="JAENHP010000012">
    <property type="protein sequence ID" value="MBM2619843.1"/>
    <property type="molecule type" value="Genomic_DNA"/>
</dbReference>
<comment type="caution">
    <text evidence="2">The sequence shown here is derived from an EMBL/GenBank/DDBJ whole genome shotgun (WGS) entry which is preliminary data.</text>
</comment>
<feature type="transmembrane region" description="Helical" evidence="1">
    <location>
        <begin position="284"/>
        <end position="305"/>
    </location>
</feature>
<reference evidence="2 3" key="1">
    <citation type="submission" date="2021-01" db="EMBL/GenBank/DDBJ databases">
        <title>Actinoplanes sp. nov. LDG1-06 isolated from lichen.</title>
        <authorList>
            <person name="Saeng-In P."/>
            <person name="Phongsopitanun W."/>
            <person name="Kanchanasin P."/>
            <person name="Yuki M."/>
            <person name="Kudo T."/>
            <person name="Ohkuma M."/>
            <person name="Tanasupawat S."/>
        </authorList>
    </citation>
    <scope>NUCLEOTIDE SEQUENCE [LARGE SCALE GENOMIC DNA]</scope>
    <source>
        <strain evidence="2 3">LDG1-06</strain>
    </source>
</reference>
<name>A0ABS2AJ10_9ACTN</name>
<feature type="transmembrane region" description="Helical" evidence="1">
    <location>
        <begin position="317"/>
        <end position="336"/>
    </location>
</feature>
<protein>
    <submittedName>
        <fullName evidence="2">Uncharacterized protein</fullName>
    </submittedName>
</protein>
<evidence type="ECO:0000313" key="2">
    <source>
        <dbReference type="EMBL" id="MBM2619843.1"/>
    </source>
</evidence>
<evidence type="ECO:0000256" key="1">
    <source>
        <dbReference type="SAM" id="Phobius"/>
    </source>
</evidence>
<keyword evidence="3" id="KW-1185">Reference proteome</keyword>
<gene>
    <name evidence="2" type="ORF">JIG36_30465</name>
</gene>
<dbReference type="Proteomes" id="UP000632138">
    <property type="component" value="Unassembled WGS sequence"/>
</dbReference>
<organism evidence="2 3">
    <name type="scientific">Paractinoplanes ovalisporus</name>
    <dbReference type="NCBI Taxonomy" id="2810368"/>
    <lineage>
        <taxon>Bacteria</taxon>
        <taxon>Bacillati</taxon>
        <taxon>Actinomycetota</taxon>
        <taxon>Actinomycetes</taxon>
        <taxon>Micromonosporales</taxon>
        <taxon>Micromonosporaceae</taxon>
        <taxon>Paractinoplanes</taxon>
    </lineage>
</organism>
<accession>A0ABS2AJ10</accession>
<keyword evidence="1" id="KW-0472">Membrane</keyword>